<reference evidence="1 2" key="1">
    <citation type="submission" date="2014-03" db="EMBL/GenBank/DDBJ databases">
        <title>Complete genome sequence of Pseudomonas stutzeri 19SMN4.</title>
        <authorList>
            <person name="Brunet-Galmes I."/>
            <person name="Nogales B."/>
            <person name="Busquets A."/>
            <person name="Pena A."/>
            <person name="Gomila M."/>
            <person name="Garcia-Valdes E."/>
            <person name="Lalucat J."/>
            <person name="Bennasar A."/>
            <person name="Bosch R."/>
        </authorList>
    </citation>
    <scope>NUCLEOTIDE SEQUENCE [LARGE SCALE GENOMIC DNA]</scope>
    <source>
        <strain evidence="1 2">19SMN4</strain>
    </source>
</reference>
<evidence type="ECO:0000313" key="2">
    <source>
        <dbReference type="Proteomes" id="UP000025238"/>
    </source>
</evidence>
<dbReference type="PATRIC" id="fig|316.97.peg.3531"/>
<sequence>MLSQILAGRDVPDNGHPDVPCDVCGTSTRVPGYGEQFGVLQAHWGYGARHDGERYRVRMCETCFFMTLAFLRQERRIHHLFGDAPQHDDYNFGRIARDDYWLDS</sequence>
<accession>A0A023WVQ0</accession>
<dbReference type="AlphaFoldDB" id="A0A023WVQ0"/>
<evidence type="ECO:0000313" key="1">
    <source>
        <dbReference type="EMBL" id="AHY44193.1"/>
    </source>
</evidence>
<proteinExistence type="predicted"/>
<name>A0A023WVQ0_STUST</name>
<dbReference type="Proteomes" id="UP000025238">
    <property type="component" value="Chromosome"/>
</dbReference>
<dbReference type="KEGG" id="pstu:UIB01_17665"/>
<organism evidence="1 2">
    <name type="scientific">Stutzerimonas stutzeri</name>
    <name type="common">Pseudomonas stutzeri</name>
    <dbReference type="NCBI Taxonomy" id="316"/>
    <lineage>
        <taxon>Bacteria</taxon>
        <taxon>Pseudomonadati</taxon>
        <taxon>Pseudomonadota</taxon>
        <taxon>Gammaproteobacteria</taxon>
        <taxon>Pseudomonadales</taxon>
        <taxon>Pseudomonadaceae</taxon>
        <taxon>Stutzerimonas</taxon>
    </lineage>
</organism>
<gene>
    <name evidence="1" type="ORF">UIB01_17665</name>
</gene>
<protein>
    <submittedName>
        <fullName evidence="1">Uncharacterized protein</fullName>
    </submittedName>
</protein>
<dbReference type="EMBL" id="CP007509">
    <property type="protein sequence ID" value="AHY44193.1"/>
    <property type="molecule type" value="Genomic_DNA"/>
</dbReference>